<dbReference type="Proteomes" id="UP000050920">
    <property type="component" value="Unassembled WGS sequence"/>
</dbReference>
<sequence>MLVAKKLLSMVALTSISLMALGTLNASADTSALVNVKREANGYTTYTYVAAAKPKVTNLKVSYSDKTQAIKLRGNCHGVSKLTLTYNGKKLANVTVKNGKFNVSKKFKGYGTFRLLKGKTNLKTITSSQYASQPVMQTYAKATKTGTKVGFKNTKNATIYIKKSGKTVKSYQAKGTKTAVTLSKSLTKGAAAKHFTVVEKVANRKISKGVKIQYINTTNSTYIYL</sequence>
<feature type="signal peptide" evidence="1">
    <location>
        <begin position="1"/>
        <end position="20"/>
    </location>
</feature>
<gene>
    <name evidence="2" type="ORF">DY78_GL002017</name>
</gene>
<protein>
    <recommendedName>
        <fullName evidence="4">Extracellular protein</fullName>
    </recommendedName>
</protein>
<comment type="caution">
    <text evidence="2">The sequence shown here is derived from an EMBL/GenBank/DDBJ whole genome shotgun (WGS) entry which is preliminary data.</text>
</comment>
<feature type="chain" id="PRO_5039564873" description="Extracellular protein" evidence="1">
    <location>
        <begin position="21"/>
        <end position="225"/>
    </location>
</feature>
<dbReference type="AlphaFoldDB" id="A0A0R2NCF0"/>
<evidence type="ECO:0000256" key="1">
    <source>
        <dbReference type="SAM" id="SignalP"/>
    </source>
</evidence>
<evidence type="ECO:0008006" key="4">
    <source>
        <dbReference type="Google" id="ProtNLM"/>
    </source>
</evidence>
<accession>A0A0R2NCF0</accession>
<keyword evidence="1" id="KW-0732">Signal</keyword>
<organism evidence="2 3">
    <name type="scientific">Lactiplantibacillus fabifermentans DSM 21115</name>
    <dbReference type="NCBI Taxonomy" id="1413187"/>
    <lineage>
        <taxon>Bacteria</taxon>
        <taxon>Bacillati</taxon>
        <taxon>Bacillota</taxon>
        <taxon>Bacilli</taxon>
        <taxon>Lactobacillales</taxon>
        <taxon>Lactobacillaceae</taxon>
        <taxon>Lactiplantibacillus</taxon>
    </lineage>
</organism>
<evidence type="ECO:0000313" key="2">
    <source>
        <dbReference type="EMBL" id="KRO22498.1"/>
    </source>
</evidence>
<evidence type="ECO:0000313" key="3">
    <source>
        <dbReference type="Proteomes" id="UP000050920"/>
    </source>
</evidence>
<keyword evidence="3" id="KW-1185">Reference proteome</keyword>
<reference evidence="2 3" key="1">
    <citation type="journal article" date="2015" name="Genome Announc.">
        <title>Expanding the biotechnology potential of lactobacilli through comparative genomics of 213 strains and associated genera.</title>
        <authorList>
            <person name="Sun Z."/>
            <person name="Harris H.M."/>
            <person name="McCann A."/>
            <person name="Guo C."/>
            <person name="Argimon S."/>
            <person name="Zhang W."/>
            <person name="Yang X."/>
            <person name="Jeffery I.B."/>
            <person name="Cooney J.C."/>
            <person name="Kagawa T.F."/>
            <person name="Liu W."/>
            <person name="Song Y."/>
            <person name="Salvetti E."/>
            <person name="Wrobel A."/>
            <person name="Rasinkangas P."/>
            <person name="Parkhill J."/>
            <person name="Rea M.C."/>
            <person name="O'Sullivan O."/>
            <person name="Ritari J."/>
            <person name="Douillard F.P."/>
            <person name="Paul Ross R."/>
            <person name="Yang R."/>
            <person name="Briner A.E."/>
            <person name="Felis G.E."/>
            <person name="de Vos W.M."/>
            <person name="Barrangou R."/>
            <person name="Klaenhammer T.R."/>
            <person name="Caufield P.W."/>
            <person name="Cui Y."/>
            <person name="Zhang H."/>
            <person name="O'Toole P.W."/>
        </authorList>
    </citation>
    <scope>NUCLEOTIDE SEQUENCE [LARGE SCALE GENOMIC DNA]</scope>
    <source>
        <strain evidence="2 3">DSM 21115</strain>
    </source>
</reference>
<dbReference type="RefSeq" id="WP_024625980.1">
    <property type="nucleotide sequence ID" value="NZ_AYGX02000175.1"/>
</dbReference>
<name>A0A0R2NCF0_9LACO</name>
<proteinExistence type="predicted"/>
<dbReference type="EMBL" id="AYGX02000175">
    <property type="protein sequence ID" value="KRO22498.1"/>
    <property type="molecule type" value="Genomic_DNA"/>
</dbReference>